<proteinExistence type="predicted"/>
<gene>
    <name evidence="2" type="ORF">ACFS5M_08300</name>
</gene>
<keyword evidence="1" id="KW-0812">Transmembrane</keyword>
<accession>A0ABW5WN41</accession>
<feature type="transmembrane region" description="Helical" evidence="1">
    <location>
        <begin position="42"/>
        <end position="60"/>
    </location>
</feature>
<feature type="transmembrane region" description="Helical" evidence="1">
    <location>
        <begin position="66"/>
        <end position="85"/>
    </location>
</feature>
<sequence>MMTENTIQEGKTLAIIGYITIIGAIIAFFLNNDKKNEFAAFHIRQGFGLCLAYMIFGFVTASFDSWLISTSFWVFFGILFIYGIASAISGKTQEVPLFGAFFQKIFANIGK</sequence>
<organism evidence="2 3">
    <name type="scientific">Lacinutrix iliipiscaria</name>
    <dbReference type="NCBI Taxonomy" id="1230532"/>
    <lineage>
        <taxon>Bacteria</taxon>
        <taxon>Pseudomonadati</taxon>
        <taxon>Bacteroidota</taxon>
        <taxon>Flavobacteriia</taxon>
        <taxon>Flavobacteriales</taxon>
        <taxon>Flavobacteriaceae</taxon>
        <taxon>Lacinutrix</taxon>
    </lineage>
</organism>
<keyword evidence="1" id="KW-1133">Transmembrane helix</keyword>
<reference evidence="3" key="1">
    <citation type="journal article" date="2019" name="Int. J. Syst. Evol. Microbiol.">
        <title>The Global Catalogue of Microorganisms (GCM) 10K type strain sequencing project: providing services to taxonomists for standard genome sequencing and annotation.</title>
        <authorList>
            <consortium name="The Broad Institute Genomics Platform"/>
            <consortium name="The Broad Institute Genome Sequencing Center for Infectious Disease"/>
            <person name="Wu L."/>
            <person name="Ma J."/>
        </authorList>
    </citation>
    <scope>NUCLEOTIDE SEQUENCE [LARGE SCALE GENOMIC DNA]</scope>
    <source>
        <strain evidence="3">KCTC 32141</strain>
    </source>
</reference>
<evidence type="ECO:0000256" key="1">
    <source>
        <dbReference type="SAM" id="Phobius"/>
    </source>
</evidence>
<protein>
    <recommendedName>
        <fullName evidence="4">Chloroplast import component protein (Tic20)</fullName>
    </recommendedName>
</protein>
<evidence type="ECO:0008006" key="4">
    <source>
        <dbReference type="Google" id="ProtNLM"/>
    </source>
</evidence>
<comment type="caution">
    <text evidence="2">The sequence shown here is derived from an EMBL/GenBank/DDBJ whole genome shotgun (WGS) entry which is preliminary data.</text>
</comment>
<evidence type="ECO:0000313" key="3">
    <source>
        <dbReference type="Proteomes" id="UP001597533"/>
    </source>
</evidence>
<evidence type="ECO:0000313" key="2">
    <source>
        <dbReference type="EMBL" id="MFD2823666.1"/>
    </source>
</evidence>
<keyword evidence="1" id="KW-0472">Membrane</keyword>
<name>A0ABW5WN41_9FLAO</name>
<dbReference type="Proteomes" id="UP001597533">
    <property type="component" value="Unassembled WGS sequence"/>
</dbReference>
<dbReference type="RefSeq" id="WP_183487789.1">
    <property type="nucleotide sequence ID" value="NZ_JBHUOV010000002.1"/>
</dbReference>
<feature type="transmembrane region" description="Helical" evidence="1">
    <location>
        <begin position="12"/>
        <end position="30"/>
    </location>
</feature>
<dbReference type="EMBL" id="JBHUOV010000002">
    <property type="protein sequence ID" value="MFD2823666.1"/>
    <property type="molecule type" value="Genomic_DNA"/>
</dbReference>
<keyword evidence="3" id="KW-1185">Reference proteome</keyword>